<dbReference type="Proteomes" id="UP001199296">
    <property type="component" value="Unassembled WGS sequence"/>
</dbReference>
<dbReference type="PANTHER" id="PTHR33303">
    <property type="entry name" value="CYTOPLASMIC PROTEIN-RELATED"/>
    <property type="match status" value="1"/>
</dbReference>
<sequence>MNDKAKTLEMKNWAVVGATDKKNKFGYKIYKKLKKHNYNVYPVNPNLENIDGDKCYAALASIPAKIEVVDMVVNPKIAIKIMENIKAEGIEYVWLQPGTRSSQIRSFAKNNNINLIESCILRNLD</sequence>
<organism evidence="2 3">
    <name type="scientific">Halanaerobium polyolivorans</name>
    <dbReference type="NCBI Taxonomy" id="2886943"/>
    <lineage>
        <taxon>Bacteria</taxon>
        <taxon>Bacillati</taxon>
        <taxon>Bacillota</taxon>
        <taxon>Clostridia</taxon>
        <taxon>Halanaerobiales</taxon>
        <taxon>Halanaerobiaceae</taxon>
        <taxon>Halanaerobium</taxon>
    </lineage>
</organism>
<dbReference type="SUPFAM" id="SSF51735">
    <property type="entry name" value="NAD(P)-binding Rossmann-fold domains"/>
    <property type="match status" value="1"/>
</dbReference>
<comment type="caution">
    <text evidence="2">The sequence shown here is derived from an EMBL/GenBank/DDBJ whole genome shotgun (WGS) entry which is preliminary data.</text>
</comment>
<dbReference type="InterPro" id="IPR003781">
    <property type="entry name" value="CoA-bd"/>
</dbReference>
<protein>
    <submittedName>
        <fullName evidence="2">CoA-binding protein</fullName>
    </submittedName>
</protein>
<dbReference type="Gene3D" id="3.40.50.720">
    <property type="entry name" value="NAD(P)-binding Rossmann-like Domain"/>
    <property type="match status" value="1"/>
</dbReference>
<accession>A0AAW4X0F6</accession>
<dbReference type="PANTHER" id="PTHR33303:SF2">
    <property type="entry name" value="COA-BINDING DOMAIN-CONTAINING PROTEIN"/>
    <property type="match status" value="1"/>
</dbReference>
<reference evidence="2 3" key="1">
    <citation type="submission" date="2021-10" db="EMBL/GenBank/DDBJ databases">
        <authorList>
            <person name="Grouzdev D.S."/>
            <person name="Pantiukh K.S."/>
            <person name="Krutkina M.S."/>
        </authorList>
    </citation>
    <scope>NUCLEOTIDE SEQUENCE [LARGE SCALE GENOMIC DNA]</scope>
    <source>
        <strain evidence="2 3">Z-7514</strain>
    </source>
</reference>
<dbReference type="InterPro" id="IPR036291">
    <property type="entry name" value="NAD(P)-bd_dom_sf"/>
</dbReference>
<dbReference type="EMBL" id="JAJFAT010000010">
    <property type="protein sequence ID" value="MCC3145284.1"/>
    <property type="molecule type" value="Genomic_DNA"/>
</dbReference>
<proteinExistence type="predicted"/>
<dbReference type="Pfam" id="PF13380">
    <property type="entry name" value="CoA_binding_2"/>
    <property type="match status" value="1"/>
</dbReference>
<name>A0AAW4X0F6_9FIRM</name>
<dbReference type="SMART" id="SM00881">
    <property type="entry name" value="CoA_binding"/>
    <property type="match status" value="1"/>
</dbReference>
<feature type="domain" description="CoA-binding" evidence="1">
    <location>
        <begin position="7"/>
        <end position="99"/>
    </location>
</feature>
<gene>
    <name evidence="2" type="ORF">LJ207_08110</name>
</gene>
<evidence type="ECO:0000313" key="3">
    <source>
        <dbReference type="Proteomes" id="UP001199296"/>
    </source>
</evidence>
<evidence type="ECO:0000313" key="2">
    <source>
        <dbReference type="EMBL" id="MCC3145284.1"/>
    </source>
</evidence>
<keyword evidence="3" id="KW-1185">Reference proteome</keyword>
<evidence type="ECO:0000259" key="1">
    <source>
        <dbReference type="SMART" id="SM00881"/>
    </source>
</evidence>
<dbReference type="AlphaFoldDB" id="A0AAW4X0F6"/>
<dbReference type="RefSeq" id="WP_229345895.1">
    <property type="nucleotide sequence ID" value="NZ_JAJFAT010000010.1"/>
</dbReference>